<evidence type="ECO:0000256" key="2">
    <source>
        <dbReference type="SAM" id="Phobius"/>
    </source>
</evidence>
<organism evidence="5 6">
    <name type="scientific">Rhizobium aquaticum</name>
    <dbReference type="NCBI Taxonomy" id="1549636"/>
    <lineage>
        <taxon>Bacteria</taxon>
        <taxon>Pseudomonadati</taxon>
        <taxon>Pseudomonadota</taxon>
        <taxon>Alphaproteobacteria</taxon>
        <taxon>Hyphomicrobiales</taxon>
        <taxon>Rhizobiaceae</taxon>
        <taxon>Rhizobium/Agrobacterium group</taxon>
        <taxon>Rhizobium</taxon>
    </lineage>
</organism>
<dbReference type="NCBIfam" id="TIGR00254">
    <property type="entry name" value="GGDEF"/>
    <property type="match status" value="1"/>
</dbReference>
<feature type="transmembrane region" description="Helical" evidence="2">
    <location>
        <begin position="125"/>
        <end position="143"/>
    </location>
</feature>
<feature type="domain" description="GGDEF" evidence="4">
    <location>
        <begin position="262"/>
        <end position="396"/>
    </location>
</feature>
<dbReference type="SUPFAM" id="SSF55073">
    <property type="entry name" value="Nucleotide cyclase"/>
    <property type="match status" value="1"/>
</dbReference>
<dbReference type="CDD" id="cd01948">
    <property type="entry name" value="EAL"/>
    <property type="match status" value="1"/>
</dbReference>
<accession>A0ABV2IY76</accession>
<name>A0ABV2IY76_9HYPH</name>
<feature type="transmembrane region" description="Helical" evidence="2">
    <location>
        <begin position="99"/>
        <end position="119"/>
    </location>
</feature>
<dbReference type="PANTHER" id="PTHR33121">
    <property type="entry name" value="CYCLIC DI-GMP PHOSPHODIESTERASE PDEF"/>
    <property type="match status" value="1"/>
</dbReference>
<dbReference type="Pfam" id="PF00563">
    <property type="entry name" value="EAL"/>
    <property type="match status" value="1"/>
</dbReference>
<dbReference type="Gene3D" id="3.20.20.450">
    <property type="entry name" value="EAL domain"/>
    <property type="match status" value="1"/>
</dbReference>
<feature type="transmembrane region" description="Helical" evidence="2">
    <location>
        <begin position="57"/>
        <end position="78"/>
    </location>
</feature>
<dbReference type="Gene3D" id="3.30.70.270">
    <property type="match status" value="1"/>
</dbReference>
<keyword evidence="2" id="KW-1133">Transmembrane helix</keyword>
<dbReference type="InterPro" id="IPR001633">
    <property type="entry name" value="EAL_dom"/>
</dbReference>
<gene>
    <name evidence="5" type="ORF">ABID16_001693</name>
</gene>
<feature type="transmembrane region" description="Helical" evidence="2">
    <location>
        <begin position="172"/>
        <end position="191"/>
    </location>
</feature>
<keyword evidence="6" id="KW-1185">Reference proteome</keyword>
<proteinExistence type="predicted"/>
<feature type="transmembrane region" description="Helical" evidence="2">
    <location>
        <begin position="148"/>
        <end position="166"/>
    </location>
</feature>
<evidence type="ECO:0000259" key="3">
    <source>
        <dbReference type="PROSITE" id="PS50883"/>
    </source>
</evidence>
<evidence type="ECO:0000313" key="5">
    <source>
        <dbReference type="EMBL" id="MET3613388.1"/>
    </source>
</evidence>
<keyword evidence="2" id="KW-0472">Membrane</keyword>
<dbReference type="SUPFAM" id="SSF141868">
    <property type="entry name" value="EAL domain-like"/>
    <property type="match status" value="1"/>
</dbReference>
<keyword evidence="1" id="KW-0175">Coiled coil</keyword>
<evidence type="ECO:0000259" key="4">
    <source>
        <dbReference type="PROSITE" id="PS50887"/>
    </source>
</evidence>
<dbReference type="InterPro" id="IPR043128">
    <property type="entry name" value="Rev_trsase/Diguanyl_cyclase"/>
</dbReference>
<evidence type="ECO:0000256" key="1">
    <source>
        <dbReference type="SAM" id="Coils"/>
    </source>
</evidence>
<dbReference type="PROSITE" id="PS50883">
    <property type="entry name" value="EAL"/>
    <property type="match status" value="1"/>
</dbReference>
<feature type="transmembrane region" description="Helical" evidence="2">
    <location>
        <begin position="34"/>
        <end position="51"/>
    </location>
</feature>
<dbReference type="Proteomes" id="UP001549047">
    <property type="component" value="Unassembled WGS sequence"/>
</dbReference>
<dbReference type="Pfam" id="PF00990">
    <property type="entry name" value="GGDEF"/>
    <property type="match status" value="1"/>
</dbReference>
<dbReference type="SMART" id="SM00267">
    <property type="entry name" value="GGDEF"/>
    <property type="match status" value="1"/>
</dbReference>
<dbReference type="CDD" id="cd01949">
    <property type="entry name" value="GGDEF"/>
    <property type="match status" value="1"/>
</dbReference>
<evidence type="ECO:0000313" key="6">
    <source>
        <dbReference type="Proteomes" id="UP001549047"/>
    </source>
</evidence>
<dbReference type="EMBL" id="JBEPMB010000001">
    <property type="protein sequence ID" value="MET3613388.1"/>
    <property type="molecule type" value="Genomic_DNA"/>
</dbReference>
<dbReference type="InterPro" id="IPR035919">
    <property type="entry name" value="EAL_sf"/>
</dbReference>
<protein>
    <submittedName>
        <fullName evidence="5">Diguanylate cyclase (GGDEF)-like protein</fullName>
    </submittedName>
</protein>
<dbReference type="SMART" id="SM00052">
    <property type="entry name" value="EAL"/>
    <property type="match status" value="1"/>
</dbReference>
<feature type="domain" description="EAL" evidence="3">
    <location>
        <begin position="405"/>
        <end position="655"/>
    </location>
</feature>
<sequence length="668" mass="74053">MTLFQSLKRLLTVPNDNPELTLAQFKAFSKQVPLLYFILLTNMLSLAGTHQNSAPFWLVKVIPAIFAVGFISRGLGWIRESRKTVDAAYAYRRLVATNRLVLPISVLSVLWSISLIPYGNDYQKAHVAFFMSITVIGVIFCLMHLRSAALMVTFLVILPFAVVMGMSGEPTLIATAVNMFLVSLAMIAIMLRHYSDFTKLNEQRLTLLAQRTALRDKNREMQRLSDENLRLANLDSLTQIANRRSFFSNLASAFERAREDDGRLAIGVVDLDGFKPVNDLYGHSAGDKVLVEVADRLSAFESSDCSIFRLGGDEFALLIDSSAMDEKALIDFGQRVCASISLPIMIGNSVVHVTGSMGIAVYPDVGLNGQDLYERADYALYSAKRENRASVVVFNARQAKALMRQRQVEEVLFAADLDRELSLAYQPIVAAETNLTVGFEALARWTNPVLGPVSPAEFIPIAEQHGRINVITRLLLTRALAEAKTWPGEPYLSFNLSPHDLAVEENVLRIIAAVNASGIAPRRINFEITETAIMRDFEQAAHSIELLRALGCQISLDDFGTGYSSLNHVHKLPLSKIKIDRCFVDRIDERPASYKIVKSVLTLCSEMGLTAIAEGVEREEEVRVLTSLGVDAMQGYYFAKPLERDLVGARLDAEARDQKAPASLVTIE</sequence>
<dbReference type="PROSITE" id="PS50887">
    <property type="entry name" value="GGDEF"/>
    <property type="match status" value="1"/>
</dbReference>
<comment type="caution">
    <text evidence="5">The sequence shown here is derived from an EMBL/GenBank/DDBJ whole genome shotgun (WGS) entry which is preliminary data.</text>
</comment>
<keyword evidence="2" id="KW-0812">Transmembrane</keyword>
<dbReference type="PANTHER" id="PTHR33121:SF71">
    <property type="entry name" value="OXYGEN SENSOR PROTEIN DOSP"/>
    <property type="match status" value="1"/>
</dbReference>
<feature type="coiled-coil region" evidence="1">
    <location>
        <begin position="207"/>
        <end position="234"/>
    </location>
</feature>
<dbReference type="InterPro" id="IPR000160">
    <property type="entry name" value="GGDEF_dom"/>
</dbReference>
<reference evidence="5 6" key="1">
    <citation type="submission" date="2024-06" db="EMBL/GenBank/DDBJ databases">
        <title>Genomic Encyclopedia of Type Strains, Phase IV (KMG-IV): sequencing the most valuable type-strain genomes for metagenomic binning, comparative biology and taxonomic classification.</title>
        <authorList>
            <person name="Goeker M."/>
        </authorList>
    </citation>
    <scope>NUCLEOTIDE SEQUENCE [LARGE SCALE GENOMIC DNA]</scope>
    <source>
        <strain evidence="5 6">DSM 29780</strain>
    </source>
</reference>
<dbReference type="InterPro" id="IPR029787">
    <property type="entry name" value="Nucleotide_cyclase"/>
</dbReference>
<dbReference type="InterPro" id="IPR050706">
    <property type="entry name" value="Cyclic-di-GMP_PDE-like"/>
</dbReference>